<reference evidence="1 2" key="1">
    <citation type="journal article" date="2014" name="Int. J. Syst. Evol. Microbiol.">
        <title>Nitrososphaera viennensis gen. nov., sp. nov., an aerobic and mesophilic, ammonia-oxidizing archaeon from soil and a member of the archaeal phylum Thaumarchaeota.</title>
        <authorList>
            <person name="Stieglmeier M."/>
            <person name="Klingl A."/>
            <person name="Alves R.J."/>
            <person name="Rittmann S.K."/>
            <person name="Melcher M."/>
            <person name="Leisch N."/>
            <person name="Schleper C."/>
        </authorList>
    </citation>
    <scope>NUCLEOTIDE SEQUENCE [LARGE SCALE GENOMIC DNA]</scope>
    <source>
        <strain evidence="1">EN76</strain>
    </source>
</reference>
<dbReference type="EMBL" id="CP007536">
    <property type="protein sequence ID" value="AIC14785.1"/>
    <property type="molecule type" value="Genomic_DNA"/>
</dbReference>
<sequence>MDTSKGVFINETNRELSDHIRKALAKDGVKEKDIHDYDPAKIQKDSLVAILHEKTVSSTKVSLLRVSEVAEDGRPNLVPEKVIEGKI</sequence>
<dbReference type="RefSeq" id="WP_075053935.1">
    <property type="nucleotide sequence ID" value="NZ_CP007536.1"/>
</dbReference>
<dbReference type="GeneID" id="74945848"/>
<accession>A0A060HHF8</accession>
<gene>
    <name evidence="1" type="ORF">NVIE_005830</name>
</gene>
<dbReference type="HOGENOM" id="CLU_2476127_0_0_2"/>
<protein>
    <submittedName>
        <fullName evidence="1">Uncharacterized protein</fullName>
    </submittedName>
</protein>
<keyword evidence="2" id="KW-1185">Reference proteome</keyword>
<name>A0A060HHF8_9ARCH</name>
<dbReference type="Proteomes" id="UP000027093">
    <property type="component" value="Chromosome"/>
</dbReference>
<dbReference type="KEGG" id="nvn:NVIE_005830"/>
<evidence type="ECO:0000313" key="1">
    <source>
        <dbReference type="EMBL" id="AIC14785.1"/>
    </source>
</evidence>
<proteinExistence type="predicted"/>
<dbReference type="AlphaFoldDB" id="A0A060HHF8"/>
<organism evidence="1 2">
    <name type="scientific">Nitrososphaera viennensis EN76</name>
    <dbReference type="NCBI Taxonomy" id="926571"/>
    <lineage>
        <taxon>Archaea</taxon>
        <taxon>Nitrososphaerota</taxon>
        <taxon>Nitrososphaeria</taxon>
        <taxon>Nitrososphaerales</taxon>
        <taxon>Nitrososphaeraceae</taxon>
        <taxon>Nitrososphaera</taxon>
    </lineage>
</organism>
<evidence type="ECO:0000313" key="2">
    <source>
        <dbReference type="Proteomes" id="UP000027093"/>
    </source>
</evidence>